<dbReference type="InterPro" id="IPR020557">
    <property type="entry name" value="Fumarate_lyase_CS"/>
</dbReference>
<comment type="similarity">
    <text evidence="3 9">Belongs to the lyase 1 family. Adenylosuccinate lyase subfamily.</text>
</comment>
<dbReference type="SUPFAM" id="SSF48557">
    <property type="entry name" value="L-aspartase-like"/>
    <property type="match status" value="1"/>
</dbReference>
<dbReference type="PRINTS" id="PR00149">
    <property type="entry name" value="FUMRATELYASE"/>
</dbReference>
<dbReference type="Gene3D" id="1.20.200.10">
    <property type="entry name" value="Fumarase/aspartase (Central domain)"/>
    <property type="match status" value="1"/>
</dbReference>
<dbReference type="GO" id="GO:0004018">
    <property type="term" value="F:N6-(1,2-dicarboxyethyl)AMP AMP-lyase (fumarate-forming) activity"/>
    <property type="evidence" value="ECO:0007669"/>
    <property type="project" value="InterPro"/>
</dbReference>
<dbReference type="CDD" id="cd01598">
    <property type="entry name" value="PurB"/>
    <property type="match status" value="1"/>
</dbReference>
<evidence type="ECO:0000256" key="5">
    <source>
        <dbReference type="ARBA" id="ARBA00017058"/>
    </source>
</evidence>
<accession>A0A5J4YXQ4</accession>
<evidence type="ECO:0000256" key="8">
    <source>
        <dbReference type="ARBA" id="ARBA00030717"/>
    </source>
</evidence>
<comment type="pathway">
    <text evidence="2 9">Purine metabolism; AMP biosynthesis via de novo pathway; AMP from IMP: step 2/2.</text>
</comment>
<comment type="catalytic activity">
    <reaction evidence="9">
        <text>(2S)-2-[5-amino-1-(5-phospho-beta-D-ribosyl)imidazole-4-carboxamido]succinate = 5-amino-1-(5-phospho-beta-D-ribosyl)imidazole-4-carboxamide + fumarate</text>
        <dbReference type="Rhea" id="RHEA:23920"/>
        <dbReference type="ChEBI" id="CHEBI:29806"/>
        <dbReference type="ChEBI" id="CHEBI:58443"/>
        <dbReference type="ChEBI" id="CHEBI:58475"/>
        <dbReference type="EC" id="4.3.2.2"/>
    </reaction>
</comment>
<dbReference type="GO" id="GO:0070626">
    <property type="term" value="F:(S)-2-(5-amino-1-(5-phospho-D-ribosyl)imidazole-4-carboxamido) succinate lyase (fumarate-forming) activity"/>
    <property type="evidence" value="ECO:0007669"/>
    <property type="project" value="RHEA"/>
</dbReference>
<evidence type="ECO:0000256" key="2">
    <source>
        <dbReference type="ARBA" id="ARBA00004734"/>
    </source>
</evidence>
<dbReference type="InterPro" id="IPR004769">
    <property type="entry name" value="Pur_lyase"/>
</dbReference>
<keyword evidence="7 9" id="KW-0456">Lyase</keyword>
<protein>
    <recommendedName>
        <fullName evidence="5 9">Adenylosuccinate lyase</fullName>
        <shortName evidence="9">ASL</shortName>
        <ecNumber evidence="4 9">4.3.2.2</ecNumber>
    </recommendedName>
    <alternativeName>
        <fullName evidence="8 9">Adenylosuccinase</fullName>
    </alternativeName>
</protein>
<evidence type="ECO:0000256" key="9">
    <source>
        <dbReference type="RuleBase" id="RU361172"/>
    </source>
</evidence>
<dbReference type="OrthoDB" id="406045at2759"/>
<feature type="domain" description="Adenylosuccinate lyase PurB C-terminal" evidence="11">
    <location>
        <begin position="331"/>
        <end position="446"/>
    </location>
</feature>
<dbReference type="UniPathway" id="UPA00074">
    <property type="reaction ID" value="UER00132"/>
</dbReference>
<dbReference type="InterPro" id="IPR024083">
    <property type="entry name" value="Fumarase/histidase_N"/>
</dbReference>
<evidence type="ECO:0000259" key="11">
    <source>
        <dbReference type="Pfam" id="PF08328"/>
    </source>
</evidence>
<dbReference type="Gene3D" id="1.10.275.10">
    <property type="entry name" value="Fumarase/aspartase (N-terminal domain)"/>
    <property type="match status" value="1"/>
</dbReference>
<dbReference type="PANTHER" id="PTHR43411:SF1">
    <property type="entry name" value="ADENYLOSUCCINATE LYASE"/>
    <property type="match status" value="1"/>
</dbReference>
<dbReference type="PANTHER" id="PTHR43411">
    <property type="entry name" value="ADENYLOSUCCINATE LYASE"/>
    <property type="match status" value="1"/>
</dbReference>
<sequence>MDLNALTAVSPVDGRYFSKTFALSPYFSEFALIRNRCRVEVAWLKFLCADARFEHMDALSDDAVQWLDALVDGFDLKAAERVKEIEATTRHDLKAAEYYLKEAVQEHPELKVASEFFHFACTSEDVNNLSWALSLRQARAAVDSSHLSTLLNTLCALSREHASVFMMSRTHGQSATPSSIGKEFSIFAHRLARQIDSIRSVRILGKFNGAVGNFNAHVAAYPDVDWLDVSRTFVQSLGLDWNSHTTQIEPHDFIAELFDAFQRLNTVLLDLCKDMWTYISLGYFKQKRIEGEVGSSTMPHKVNPIDFENAEGNLGIANALMAHIGSKLPISRMQRDLTDSTVLRNLGVGFAYSVIGYSSLLFGLKKGEVNRSVVASELDEHWELLAEPIQTVMRKYRMEAPYEALKKLTQGQSVTQETLHTFIRELPEQLPSSEREALLKLTPSTYCGLTVQLALSLPEGCG</sequence>
<comment type="caution">
    <text evidence="12">The sequence shown here is derived from an EMBL/GenBank/DDBJ whole genome shotgun (WGS) entry which is preliminary data.</text>
</comment>
<gene>
    <name evidence="12" type="ORF">FVE85_1608</name>
</gene>
<dbReference type="InterPro" id="IPR008948">
    <property type="entry name" value="L-Aspartase-like"/>
</dbReference>
<keyword evidence="6 9" id="KW-0658">Purine biosynthesis</keyword>
<proteinExistence type="inferred from homology"/>
<evidence type="ECO:0000259" key="10">
    <source>
        <dbReference type="Pfam" id="PF00206"/>
    </source>
</evidence>
<dbReference type="PROSITE" id="PS00163">
    <property type="entry name" value="FUMARATE_LYASES"/>
    <property type="match status" value="1"/>
</dbReference>
<dbReference type="NCBIfam" id="NF006764">
    <property type="entry name" value="PRK09285.1"/>
    <property type="match status" value="1"/>
</dbReference>
<evidence type="ECO:0000256" key="1">
    <source>
        <dbReference type="ARBA" id="ARBA00004706"/>
    </source>
</evidence>
<dbReference type="Proteomes" id="UP000324585">
    <property type="component" value="Unassembled WGS sequence"/>
</dbReference>
<evidence type="ECO:0000313" key="12">
    <source>
        <dbReference type="EMBL" id="KAA8495453.1"/>
    </source>
</evidence>
<organism evidence="12 13">
    <name type="scientific">Porphyridium purpureum</name>
    <name type="common">Red alga</name>
    <name type="synonym">Porphyridium cruentum</name>
    <dbReference type="NCBI Taxonomy" id="35688"/>
    <lineage>
        <taxon>Eukaryota</taxon>
        <taxon>Rhodophyta</taxon>
        <taxon>Bangiophyceae</taxon>
        <taxon>Porphyridiales</taxon>
        <taxon>Porphyridiaceae</taxon>
        <taxon>Porphyridium</taxon>
    </lineage>
</organism>
<dbReference type="NCBIfam" id="TIGR00928">
    <property type="entry name" value="purB"/>
    <property type="match status" value="1"/>
</dbReference>
<dbReference type="AlphaFoldDB" id="A0A5J4YXQ4"/>
<dbReference type="InterPro" id="IPR000362">
    <property type="entry name" value="Fumarate_lyase_fam"/>
</dbReference>
<evidence type="ECO:0000256" key="4">
    <source>
        <dbReference type="ARBA" id="ARBA00012339"/>
    </source>
</evidence>
<dbReference type="EMBL" id="VRMN01000003">
    <property type="protein sequence ID" value="KAA8495453.1"/>
    <property type="molecule type" value="Genomic_DNA"/>
</dbReference>
<dbReference type="Pfam" id="PF08328">
    <property type="entry name" value="ASL_C"/>
    <property type="match status" value="1"/>
</dbReference>
<evidence type="ECO:0000256" key="6">
    <source>
        <dbReference type="ARBA" id="ARBA00022755"/>
    </source>
</evidence>
<reference evidence="13" key="1">
    <citation type="journal article" date="2019" name="Nat. Commun.">
        <title>Expansion of phycobilisome linker gene families in mesophilic red algae.</title>
        <authorList>
            <person name="Lee J."/>
            <person name="Kim D."/>
            <person name="Bhattacharya D."/>
            <person name="Yoon H.S."/>
        </authorList>
    </citation>
    <scope>NUCLEOTIDE SEQUENCE [LARGE SCALE GENOMIC DNA]</scope>
    <source>
        <strain evidence="13">CCMP 1328</strain>
    </source>
</reference>
<dbReference type="InterPro" id="IPR047136">
    <property type="entry name" value="PurB_bact"/>
</dbReference>
<dbReference type="Gene3D" id="1.10.40.30">
    <property type="entry name" value="Fumarase/aspartase (C-terminal domain)"/>
    <property type="match status" value="1"/>
</dbReference>
<dbReference type="GO" id="GO:0006189">
    <property type="term" value="P:'de novo' IMP biosynthetic process"/>
    <property type="evidence" value="ECO:0007669"/>
    <property type="project" value="UniProtKB-UniPathway"/>
</dbReference>
<comment type="pathway">
    <text evidence="1 9">Purine metabolism; IMP biosynthesis via de novo pathway; 5-amino-1-(5-phospho-D-ribosyl)imidazole-4-carboxamide from 5-amino-1-(5-phospho-D-ribosyl)imidazole-4-carboxylate: step 2/2.</text>
</comment>
<evidence type="ECO:0000313" key="13">
    <source>
        <dbReference type="Proteomes" id="UP000324585"/>
    </source>
</evidence>
<dbReference type="GO" id="GO:0044208">
    <property type="term" value="P:'de novo' AMP biosynthetic process"/>
    <property type="evidence" value="ECO:0007669"/>
    <property type="project" value="UniProtKB-UniPathway"/>
</dbReference>
<dbReference type="EC" id="4.3.2.2" evidence="4 9"/>
<dbReference type="UniPathway" id="UPA00075">
    <property type="reaction ID" value="UER00336"/>
</dbReference>
<comment type="catalytic activity">
    <reaction evidence="9">
        <text>N(6)-(1,2-dicarboxyethyl)-AMP = fumarate + AMP</text>
        <dbReference type="Rhea" id="RHEA:16853"/>
        <dbReference type="ChEBI" id="CHEBI:29806"/>
        <dbReference type="ChEBI" id="CHEBI:57567"/>
        <dbReference type="ChEBI" id="CHEBI:456215"/>
        <dbReference type="EC" id="4.3.2.2"/>
    </reaction>
</comment>
<dbReference type="InterPro" id="IPR022761">
    <property type="entry name" value="Fumarate_lyase_N"/>
</dbReference>
<dbReference type="OMA" id="NNWAVVA"/>
<feature type="domain" description="Fumarate lyase N-terminal" evidence="10">
    <location>
        <begin position="35"/>
        <end position="312"/>
    </location>
</feature>
<evidence type="ECO:0000256" key="3">
    <source>
        <dbReference type="ARBA" id="ARBA00008273"/>
    </source>
</evidence>
<keyword evidence="13" id="KW-1185">Reference proteome</keyword>
<dbReference type="InterPro" id="IPR013539">
    <property type="entry name" value="PurB_C"/>
</dbReference>
<dbReference type="Pfam" id="PF00206">
    <property type="entry name" value="Lyase_1"/>
    <property type="match status" value="1"/>
</dbReference>
<evidence type="ECO:0000256" key="7">
    <source>
        <dbReference type="ARBA" id="ARBA00023239"/>
    </source>
</evidence>
<name>A0A5J4YXQ4_PORPP</name>